<dbReference type="PANTHER" id="PTHR32089">
    <property type="entry name" value="METHYL-ACCEPTING CHEMOTAXIS PROTEIN MCPB"/>
    <property type="match status" value="1"/>
</dbReference>
<dbReference type="InterPro" id="IPR013655">
    <property type="entry name" value="PAS_fold_3"/>
</dbReference>
<dbReference type="CDD" id="cd00130">
    <property type="entry name" value="PAS"/>
    <property type="match status" value="1"/>
</dbReference>
<keyword evidence="4" id="KW-1133">Transmembrane helix</keyword>
<proteinExistence type="predicted"/>
<feature type="domain" description="Methyl-accepting transducer" evidence="5">
    <location>
        <begin position="242"/>
        <end position="478"/>
    </location>
</feature>
<evidence type="ECO:0000256" key="2">
    <source>
        <dbReference type="ARBA" id="ARBA00023224"/>
    </source>
</evidence>
<dbReference type="PROSITE" id="PS50111">
    <property type="entry name" value="CHEMOTAXIS_TRANSDUC_2"/>
    <property type="match status" value="1"/>
</dbReference>
<evidence type="ECO:0000256" key="1">
    <source>
        <dbReference type="ARBA" id="ARBA00004370"/>
    </source>
</evidence>
<evidence type="ECO:0000313" key="7">
    <source>
        <dbReference type="Proteomes" id="UP000184774"/>
    </source>
</evidence>
<dbReference type="InterPro" id="IPR000014">
    <property type="entry name" value="PAS"/>
</dbReference>
<dbReference type="InterPro" id="IPR035965">
    <property type="entry name" value="PAS-like_dom_sf"/>
</dbReference>
<dbReference type="Proteomes" id="UP000184774">
    <property type="component" value="Unassembled WGS sequence"/>
</dbReference>
<gene>
    <name evidence="6" type="primary">aer_2</name>
    <name evidence="6" type="ORF">VSP9026_03482</name>
</gene>
<accession>A0A1N6M8Q2</accession>
<keyword evidence="4" id="KW-0472">Membrane</keyword>
<keyword evidence="4" id="KW-0812">Transmembrane</keyword>
<keyword evidence="6" id="KW-0675">Receptor</keyword>
<feature type="transmembrane region" description="Helical" evidence="4">
    <location>
        <begin position="141"/>
        <end position="160"/>
    </location>
</feature>
<dbReference type="SMART" id="SM00283">
    <property type="entry name" value="MA"/>
    <property type="match status" value="1"/>
</dbReference>
<evidence type="ECO:0000256" key="4">
    <source>
        <dbReference type="SAM" id="Phobius"/>
    </source>
</evidence>
<keyword evidence="2 3" id="KW-0807">Transducer</keyword>
<protein>
    <submittedName>
        <fullName evidence="6">Aerotaxis receptor</fullName>
    </submittedName>
</protein>
<dbReference type="Gene3D" id="1.10.287.950">
    <property type="entry name" value="Methyl-accepting chemotaxis protein"/>
    <property type="match status" value="1"/>
</dbReference>
<dbReference type="SUPFAM" id="SSF58104">
    <property type="entry name" value="Methyl-accepting chemotaxis protein (MCP) signaling domain"/>
    <property type="match status" value="1"/>
</dbReference>
<dbReference type="Pfam" id="PF00015">
    <property type="entry name" value="MCPsignal"/>
    <property type="match status" value="1"/>
</dbReference>
<dbReference type="GO" id="GO:0007165">
    <property type="term" value="P:signal transduction"/>
    <property type="evidence" value="ECO:0007669"/>
    <property type="project" value="UniProtKB-KW"/>
</dbReference>
<evidence type="ECO:0000313" key="6">
    <source>
        <dbReference type="EMBL" id="SIO95730.1"/>
    </source>
</evidence>
<evidence type="ECO:0000259" key="5">
    <source>
        <dbReference type="PROSITE" id="PS50111"/>
    </source>
</evidence>
<sequence length="515" mass="57187">MTDKRVSFSENDSLISTTSPDSHITYCNEDFCRVAGYQQTELLDKPHNVIRHHDMPKAAFGQLWDYIQSGKSWMGLVKNQCKNSGHYYWVSAFVTPIMGKDGKIYEYQSVRTQPTDAQVSRAISLYRRLKKGAVAIRRIQWMNVSFGLMLLQLLTLIAFASTPLSAPLMLGVMIPSILLQLGCSYRLKQRMTTLNELAQDHYNNPLMEQPYTGYCDDLSRIELALLMKRAELRAATARAKETSGTLLQAANEEADNRRLMDRELSGQETATSAMAVSAEEMLASIDEVSKQAKQSSEFANDAQNKAQEGTQTIEEAVHTVHLLSEHLTHSKTALEQLYHDVDGIETILEMIQGIAEQTNLLALNAAIEAARAGEHGRGFAVVADEVRALSAKTSTFVGDIRSKIEELQATVHKTGQLMEEGVQASEQSVSKSRQSKASFEAIVNDLVSISEQSAYTAQAITEQVQVTQGINEHVIRMNDAIQSTKLLSSSSVERTNTLVTSLESLQRLVQQFSRS</sequence>
<dbReference type="SUPFAM" id="SSF55785">
    <property type="entry name" value="PYP-like sensor domain (PAS domain)"/>
    <property type="match status" value="1"/>
</dbReference>
<dbReference type="RefSeq" id="WP_074374213.1">
    <property type="nucleotide sequence ID" value="NZ_AP024907.1"/>
</dbReference>
<evidence type="ECO:0000256" key="3">
    <source>
        <dbReference type="PROSITE-ProRule" id="PRU00284"/>
    </source>
</evidence>
<dbReference type="NCBIfam" id="TIGR00229">
    <property type="entry name" value="sensory_box"/>
    <property type="match status" value="1"/>
</dbReference>
<dbReference type="PANTHER" id="PTHR32089:SF112">
    <property type="entry name" value="LYSOZYME-LIKE PROTEIN-RELATED"/>
    <property type="match status" value="1"/>
</dbReference>
<dbReference type="AlphaFoldDB" id="A0A1N6M8Q2"/>
<dbReference type="Pfam" id="PF08447">
    <property type="entry name" value="PAS_3"/>
    <property type="match status" value="1"/>
</dbReference>
<dbReference type="GO" id="GO:0006935">
    <property type="term" value="P:chemotaxis"/>
    <property type="evidence" value="ECO:0007669"/>
    <property type="project" value="UniProtKB-ARBA"/>
</dbReference>
<name>A0A1N6M8Q2_9VIBR</name>
<comment type="subcellular location">
    <subcellularLocation>
        <location evidence="1">Membrane</location>
    </subcellularLocation>
</comment>
<dbReference type="Gene3D" id="3.30.450.20">
    <property type="entry name" value="PAS domain"/>
    <property type="match status" value="1"/>
</dbReference>
<dbReference type="CDD" id="cd11386">
    <property type="entry name" value="MCP_signal"/>
    <property type="match status" value="1"/>
</dbReference>
<dbReference type="GO" id="GO:0016020">
    <property type="term" value="C:membrane"/>
    <property type="evidence" value="ECO:0007669"/>
    <property type="project" value="UniProtKB-SubCell"/>
</dbReference>
<reference evidence="6 7" key="1">
    <citation type="submission" date="2016-12" db="EMBL/GenBank/DDBJ databases">
        <authorList>
            <person name="Song W.-J."/>
            <person name="Kurnit D.M."/>
        </authorList>
    </citation>
    <scope>NUCLEOTIDE SEQUENCE [LARGE SCALE GENOMIC DNA]</scope>
    <source>
        <strain evidence="6 7">CECT 9026</strain>
    </source>
</reference>
<dbReference type="EMBL" id="FSSB01000021">
    <property type="protein sequence ID" value="SIO95730.1"/>
    <property type="molecule type" value="Genomic_DNA"/>
</dbReference>
<dbReference type="InterPro" id="IPR004089">
    <property type="entry name" value="MCPsignal_dom"/>
</dbReference>
<organism evidence="6 7">
    <name type="scientific">Vibrio spartinae</name>
    <dbReference type="NCBI Taxonomy" id="1918945"/>
    <lineage>
        <taxon>Bacteria</taxon>
        <taxon>Pseudomonadati</taxon>
        <taxon>Pseudomonadota</taxon>
        <taxon>Gammaproteobacteria</taxon>
        <taxon>Vibrionales</taxon>
        <taxon>Vibrionaceae</taxon>
        <taxon>Vibrio</taxon>
    </lineage>
</organism>